<dbReference type="Gene3D" id="2.30.29.30">
    <property type="entry name" value="Pleckstrin-homology domain (PH domain)/Phosphotyrosine-binding domain (PTB)"/>
    <property type="match status" value="1"/>
</dbReference>
<feature type="compositionally biased region" description="Low complexity" evidence="1">
    <location>
        <begin position="133"/>
        <end position="151"/>
    </location>
</feature>
<feature type="compositionally biased region" description="Low complexity" evidence="1">
    <location>
        <begin position="112"/>
        <end position="126"/>
    </location>
</feature>
<sequence>SLTNNGNKNYLRVYLFLLTDLLLVCEQNQNSNFKFSLLYTPLSGKHLEVTDISNGERGMIKLDFLKKESLILFPNSVNVKNIWLNELSNTIKFVKNVNNPIITTSQHPSQPIPSSTSKLTSIPSSTQNELRTSSNSFNSSNSSNDSNYYNSSERNTLNNIHNLRSRTPEPLRYSGGKEYPGDILDYWINESWKSFAENCTVEVRITTTMVGCWSIILQKSNRMVLNSWIYLYTTIHRDSSTQISISCKMDQNKEYYRINCPCSYDSDQLFQHLIDARKLLIQKRSNTPTQEFLISRSSSLQKNDQGLISRTFSLPTLKQQKINQKISKKSEQTFKLLLECKVKIFSQKDHGKWTNLGWGIMKLIMELPFHEIRINIGNEKQIKLIDSIVSSDGVERLNKTNIAMTLNNFNSGLKNIYMIQLKDESTT</sequence>
<dbReference type="InterPro" id="IPR011993">
    <property type="entry name" value="PH-like_dom_sf"/>
</dbReference>
<dbReference type="OrthoDB" id="6244550at2759"/>
<keyword evidence="2" id="KW-0732">Signal</keyword>
<evidence type="ECO:0000313" key="3">
    <source>
        <dbReference type="EMBL" id="CAG8786952.1"/>
    </source>
</evidence>
<accession>A0A9N9JLU4</accession>
<protein>
    <submittedName>
        <fullName evidence="3">8286_t:CDS:1</fullName>
    </submittedName>
</protein>
<feature type="region of interest" description="Disordered" evidence="1">
    <location>
        <begin position="104"/>
        <end position="151"/>
    </location>
</feature>
<name>A0A9N9JLU4_9GLOM</name>
<dbReference type="SUPFAM" id="SSF50729">
    <property type="entry name" value="PH domain-like"/>
    <property type="match status" value="1"/>
</dbReference>
<evidence type="ECO:0000256" key="2">
    <source>
        <dbReference type="SAM" id="SignalP"/>
    </source>
</evidence>
<feature type="signal peptide" evidence="2">
    <location>
        <begin position="1"/>
        <end position="26"/>
    </location>
</feature>
<reference evidence="3" key="1">
    <citation type="submission" date="2021-06" db="EMBL/GenBank/DDBJ databases">
        <authorList>
            <person name="Kallberg Y."/>
            <person name="Tangrot J."/>
            <person name="Rosling A."/>
        </authorList>
    </citation>
    <scope>NUCLEOTIDE SEQUENCE</scope>
    <source>
        <strain evidence="3">MA453B</strain>
    </source>
</reference>
<evidence type="ECO:0000256" key="1">
    <source>
        <dbReference type="SAM" id="MobiDB-lite"/>
    </source>
</evidence>
<feature type="chain" id="PRO_5040395850" evidence="2">
    <location>
        <begin position="27"/>
        <end position="427"/>
    </location>
</feature>
<organism evidence="3 4">
    <name type="scientific">Dentiscutata erythropus</name>
    <dbReference type="NCBI Taxonomy" id="1348616"/>
    <lineage>
        <taxon>Eukaryota</taxon>
        <taxon>Fungi</taxon>
        <taxon>Fungi incertae sedis</taxon>
        <taxon>Mucoromycota</taxon>
        <taxon>Glomeromycotina</taxon>
        <taxon>Glomeromycetes</taxon>
        <taxon>Diversisporales</taxon>
        <taxon>Gigasporaceae</taxon>
        <taxon>Dentiscutata</taxon>
    </lineage>
</organism>
<feature type="non-terminal residue" evidence="3">
    <location>
        <position position="1"/>
    </location>
</feature>
<feature type="non-terminal residue" evidence="3">
    <location>
        <position position="427"/>
    </location>
</feature>
<proteinExistence type="predicted"/>
<comment type="caution">
    <text evidence="3">The sequence shown here is derived from an EMBL/GenBank/DDBJ whole genome shotgun (WGS) entry which is preliminary data.</text>
</comment>
<dbReference type="EMBL" id="CAJVPY010024601">
    <property type="protein sequence ID" value="CAG8786952.1"/>
    <property type="molecule type" value="Genomic_DNA"/>
</dbReference>
<keyword evidence="4" id="KW-1185">Reference proteome</keyword>
<gene>
    <name evidence="3" type="ORF">DERYTH_LOCUS20609</name>
</gene>
<dbReference type="Proteomes" id="UP000789405">
    <property type="component" value="Unassembled WGS sequence"/>
</dbReference>
<evidence type="ECO:0000313" key="4">
    <source>
        <dbReference type="Proteomes" id="UP000789405"/>
    </source>
</evidence>
<dbReference type="AlphaFoldDB" id="A0A9N9JLU4"/>